<sequence>MLSQLPSGPVGPPYLLGVESRGLIAEELSFNSSPRSLPTNLCEIEEGGRLLNCTLSTDVFSLIYGPVLFHRTAVQRPQSRSICSTVSGVLILQNGHSDLYAPSIMRALAMRCAVQYAPILIFAMYSKLFCRSEYLSSKPIQLDWFPPFTFLIHCDIIDLSFFSAL</sequence>
<gene>
    <name evidence="1" type="ORF">AYI69_g6019</name>
</gene>
<dbReference type="Proteomes" id="UP000187429">
    <property type="component" value="Unassembled WGS sequence"/>
</dbReference>
<keyword evidence="2" id="KW-1185">Reference proteome</keyword>
<evidence type="ECO:0000313" key="1">
    <source>
        <dbReference type="EMBL" id="OMJ20959.1"/>
    </source>
</evidence>
<accession>A0A1R1Y296</accession>
<comment type="caution">
    <text evidence="1">The sequence shown here is derived from an EMBL/GenBank/DDBJ whole genome shotgun (WGS) entry which is preliminary data.</text>
</comment>
<dbReference type="AlphaFoldDB" id="A0A1R1Y296"/>
<reference evidence="2" key="1">
    <citation type="submission" date="2017-01" db="EMBL/GenBank/DDBJ databases">
        <authorList>
            <person name="Wang Y."/>
            <person name="White M."/>
            <person name="Kvist S."/>
            <person name="Moncalvo J.-M."/>
        </authorList>
    </citation>
    <scope>NUCLEOTIDE SEQUENCE [LARGE SCALE GENOMIC DNA]</scope>
    <source>
        <strain evidence="2">ID-206-W2</strain>
    </source>
</reference>
<dbReference type="EMBL" id="LSSM01002626">
    <property type="protein sequence ID" value="OMJ20959.1"/>
    <property type="molecule type" value="Genomic_DNA"/>
</dbReference>
<organism evidence="1 2">
    <name type="scientific">Smittium culicis</name>
    <dbReference type="NCBI Taxonomy" id="133412"/>
    <lineage>
        <taxon>Eukaryota</taxon>
        <taxon>Fungi</taxon>
        <taxon>Fungi incertae sedis</taxon>
        <taxon>Zoopagomycota</taxon>
        <taxon>Kickxellomycotina</taxon>
        <taxon>Harpellomycetes</taxon>
        <taxon>Harpellales</taxon>
        <taxon>Legeriomycetaceae</taxon>
        <taxon>Smittium</taxon>
    </lineage>
</organism>
<proteinExistence type="predicted"/>
<evidence type="ECO:0000313" key="2">
    <source>
        <dbReference type="Proteomes" id="UP000187429"/>
    </source>
</evidence>
<protein>
    <submittedName>
        <fullName evidence="1">Uncharacterized protein</fullName>
    </submittedName>
</protein>
<name>A0A1R1Y296_9FUNG</name>